<dbReference type="Proteomes" id="UP000701801">
    <property type="component" value="Unassembled WGS sequence"/>
</dbReference>
<comment type="caution">
    <text evidence="2">The sequence shown here is derived from an EMBL/GenBank/DDBJ whole genome shotgun (WGS) entry which is preliminary data.</text>
</comment>
<evidence type="ECO:0000313" key="2">
    <source>
        <dbReference type="EMBL" id="CAG8979820.1"/>
    </source>
</evidence>
<accession>A0A9N9LR67</accession>
<keyword evidence="3" id="KW-1185">Reference proteome</keyword>
<dbReference type="OrthoDB" id="3340390at2759"/>
<gene>
    <name evidence="2" type="ORF">HYALB_00002590</name>
</gene>
<dbReference type="EMBL" id="CAJVRM010000340">
    <property type="protein sequence ID" value="CAG8979820.1"/>
    <property type="molecule type" value="Genomic_DNA"/>
</dbReference>
<sequence length="150" mass="16635">MHPYELSILMSSLEKVKLEQENPSLLQIPYNPSKAPPPPPTSAKQPATMSNRDEIPEEAIEIIDTFRSIVSTSAHNQPGIKEELLELCYKMETVLESPDDFIQKLRAEPTRYTAVKIGIDLGLFEMLGENPITAAALAEKCEADKLLLAS</sequence>
<protein>
    <submittedName>
        <fullName evidence="2">Uncharacterized protein</fullName>
    </submittedName>
</protein>
<organism evidence="2 3">
    <name type="scientific">Hymenoscyphus albidus</name>
    <dbReference type="NCBI Taxonomy" id="595503"/>
    <lineage>
        <taxon>Eukaryota</taxon>
        <taxon>Fungi</taxon>
        <taxon>Dikarya</taxon>
        <taxon>Ascomycota</taxon>
        <taxon>Pezizomycotina</taxon>
        <taxon>Leotiomycetes</taxon>
        <taxon>Helotiales</taxon>
        <taxon>Helotiaceae</taxon>
        <taxon>Hymenoscyphus</taxon>
    </lineage>
</organism>
<evidence type="ECO:0000256" key="1">
    <source>
        <dbReference type="SAM" id="MobiDB-lite"/>
    </source>
</evidence>
<proteinExistence type="predicted"/>
<reference evidence="2" key="1">
    <citation type="submission" date="2021-07" db="EMBL/GenBank/DDBJ databases">
        <authorList>
            <person name="Durling M."/>
        </authorList>
    </citation>
    <scope>NUCLEOTIDE SEQUENCE</scope>
</reference>
<feature type="region of interest" description="Disordered" evidence="1">
    <location>
        <begin position="24"/>
        <end position="51"/>
    </location>
</feature>
<dbReference type="AlphaFoldDB" id="A0A9N9LR67"/>
<name>A0A9N9LR67_9HELO</name>
<evidence type="ECO:0000313" key="3">
    <source>
        <dbReference type="Proteomes" id="UP000701801"/>
    </source>
</evidence>